<keyword evidence="1" id="KW-0812">Transmembrane</keyword>
<dbReference type="AlphaFoldDB" id="A0A1A9X2T0"/>
<organism evidence="2 3">
    <name type="scientific">Glossina brevipalpis</name>
    <dbReference type="NCBI Taxonomy" id="37001"/>
    <lineage>
        <taxon>Eukaryota</taxon>
        <taxon>Metazoa</taxon>
        <taxon>Ecdysozoa</taxon>
        <taxon>Arthropoda</taxon>
        <taxon>Hexapoda</taxon>
        <taxon>Insecta</taxon>
        <taxon>Pterygota</taxon>
        <taxon>Neoptera</taxon>
        <taxon>Endopterygota</taxon>
        <taxon>Diptera</taxon>
        <taxon>Brachycera</taxon>
        <taxon>Muscomorpha</taxon>
        <taxon>Hippoboscoidea</taxon>
        <taxon>Glossinidae</taxon>
        <taxon>Glossina</taxon>
    </lineage>
</organism>
<reference evidence="3" key="1">
    <citation type="submission" date="2014-03" db="EMBL/GenBank/DDBJ databases">
        <authorList>
            <person name="Aksoy S."/>
            <person name="Warren W."/>
            <person name="Wilson R.K."/>
        </authorList>
    </citation>
    <scope>NUCLEOTIDE SEQUENCE [LARGE SCALE GENOMIC DNA]</scope>
    <source>
        <strain evidence="3">IAEA</strain>
    </source>
</reference>
<keyword evidence="1" id="KW-1133">Transmembrane helix</keyword>
<proteinExistence type="predicted"/>
<dbReference type="VEuPathDB" id="VectorBase:GBRI042246"/>
<evidence type="ECO:0000313" key="3">
    <source>
        <dbReference type="Proteomes" id="UP000091820"/>
    </source>
</evidence>
<name>A0A1A9X2T0_9MUSC</name>
<keyword evidence="1" id="KW-0472">Membrane</keyword>
<dbReference type="EnsemblMetazoa" id="GBRI042246-RA">
    <property type="protein sequence ID" value="GBRI042246-PA"/>
    <property type="gene ID" value="GBRI042246"/>
</dbReference>
<evidence type="ECO:0000256" key="1">
    <source>
        <dbReference type="SAM" id="Phobius"/>
    </source>
</evidence>
<feature type="transmembrane region" description="Helical" evidence="1">
    <location>
        <begin position="30"/>
        <end position="51"/>
    </location>
</feature>
<keyword evidence="3" id="KW-1185">Reference proteome</keyword>
<evidence type="ECO:0000313" key="2">
    <source>
        <dbReference type="EnsemblMetazoa" id="GBRI042246-PA"/>
    </source>
</evidence>
<reference evidence="2" key="2">
    <citation type="submission" date="2020-05" db="UniProtKB">
        <authorList>
            <consortium name="EnsemblMetazoa"/>
        </authorList>
    </citation>
    <scope>IDENTIFICATION</scope>
    <source>
        <strain evidence="2">IAEA</strain>
    </source>
</reference>
<sequence>MLKIFNYRSCDGEYQKRFTTKPFKHRLYKVLEHFTAAFLTPYFITMMLHWYSFVTNSDCSQYGKSTEDQVMSGNQGFQASNQRVQFNKNQTQEAADCKKLLILEVNEGKLKSHHQVYMIFVKLQTTFNE</sequence>
<protein>
    <submittedName>
        <fullName evidence="2">Uncharacterized protein</fullName>
    </submittedName>
</protein>
<dbReference type="Proteomes" id="UP000091820">
    <property type="component" value="Unassembled WGS sequence"/>
</dbReference>
<accession>A0A1A9X2T0</accession>